<keyword evidence="1" id="KW-0067">ATP-binding</keyword>
<accession>A0AAD3H568</accession>
<evidence type="ECO:0000256" key="1">
    <source>
        <dbReference type="PROSITE-ProRule" id="PRU10141"/>
    </source>
</evidence>
<evidence type="ECO:0000259" key="2">
    <source>
        <dbReference type="PROSITE" id="PS50011"/>
    </source>
</evidence>
<dbReference type="GO" id="GO:0004674">
    <property type="term" value="F:protein serine/threonine kinase activity"/>
    <property type="evidence" value="ECO:0007669"/>
    <property type="project" value="TreeGrafter"/>
</dbReference>
<dbReference type="SMART" id="SM00220">
    <property type="entry name" value="S_TKc"/>
    <property type="match status" value="1"/>
</dbReference>
<dbReference type="Gene3D" id="1.10.510.10">
    <property type="entry name" value="Transferase(Phosphotransferase) domain 1"/>
    <property type="match status" value="1"/>
</dbReference>
<evidence type="ECO:0000313" key="4">
    <source>
        <dbReference type="Proteomes" id="UP001054902"/>
    </source>
</evidence>
<dbReference type="GO" id="GO:0005524">
    <property type="term" value="F:ATP binding"/>
    <property type="evidence" value="ECO:0007669"/>
    <property type="project" value="UniProtKB-UniRule"/>
</dbReference>
<dbReference type="SUPFAM" id="SSF56112">
    <property type="entry name" value="Protein kinase-like (PK-like)"/>
    <property type="match status" value="1"/>
</dbReference>
<proteinExistence type="predicted"/>
<feature type="domain" description="Protein kinase" evidence="2">
    <location>
        <begin position="14"/>
        <end position="324"/>
    </location>
</feature>
<dbReference type="InterPro" id="IPR051681">
    <property type="entry name" value="Ser/Thr_Kinases-Pseudokinases"/>
</dbReference>
<dbReference type="Proteomes" id="UP001054902">
    <property type="component" value="Unassembled WGS sequence"/>
</dbReference>
<dbReference type="AlphaFoldDB" id="A0AAD3H568"/>
<dbReference type="InterPro" id="IPR011009">
    <property type="entry name" value="Kinase-like_dom_sf"/>
</dbReference>
<protein>
    <recommendedName>
        <fullName evidence="2">Protein kinase domain-containing protein</fullName>
    </recommendedName>
</protein>
<keyword evidence="1" id="KW-0547">Nucleotide-binding</keyword>
<dbReference type="InterPro" id="IPR017441">
    <property type="entry name" value="Protein_kinase_ATP_BS"/>
</dbReference>
<dbReference type="PROSITE" id="PS50011">
    <property type="entry name" value="PROTEIN_KINASE_DOM"/>
    <property type="match status" value="1"/>
</dbReference>
<keyword evidence="4" id="KW-1185">Reference proteome</keyword>
<dbReference type="PROSITE" id="PS00107">
    <property type="entry name" value="PROTEIN_KINASE_ATP"/>
    <property type="match status" value="1"/>
</dbReference>
<dbReference type="PANTHER" id="PTHR44329">
    <property type="entry name" value="SERINE/THREONINE-PROTEIN KINASE TNNI3K-RELATED"/>
    <property type="match status" value="1"/>
</dbReference>
<organism evidence="3 4">
    <name type="scientific">Chaetoceros tenuissimus</name>
    <dbReference type="NCBI Taxonomy" id="426638"/>
    <lineage>
        <taxon>Eukaryota</taxon>
        <taxon>Sar</taxon>
        <taxon>Stramenopiles</taxon>
        <taxon>Ochrophyta</taxon>
        <taxon>Bacillariophyta</taxon>
        <taxon>Coscinodiscophyceae</taxon>
        <taxon>Chaetocerotophycidae</taxon>
        <taxon>Chaetocerotales</taxon>
        <taxon>Chaetocerotaceae</taxon>
        <taxon>Chaetoceros</taxon>
    </lineage>
</organism>
<sequence>MQSYNEFILAAKDVTTGRIIGKGAFGQIRSLRNLLHTQDTPTIKKISTINSGADDSENNTENTIKVSTPRKYVLKQMRRSILELGDKTTITSAAIDLVKESHFLQLLSHHENIVSFHSSGGSAGSRDFYILIEKVDKTLDDLIQNEWKNLWYNIEHKIRSDSVQRFLNGKEEYVKRKRYDLAQSSKELKKVAKHKFLSLRFEIVAGIASGLAFLHEHKDLKPSNIGISINGVPQIFDFGLARELKDKDRADNEGNYNLTNMVGTLRDLQRFEKSVFEKNKRPKLTRNIPKNIRDMLQRGWHTDPNTRPSVEEIGMFAREIITKG</sequence>
<gene>
    <name evidence="3" type="ORF">CTEN210_06820</name>
</gene>
<feature type="binding site" evidence="1">
    <location>
        <position position="45"/>
    </location>
    <ligand>
        <name>ATP</name>
        <dbReference type="ChEBI" id="CHEBI:30616"/>
    </ligand>
</feature>
<reference evidence="3 4" key="1">
    <citation type="journal article" date="2021" name="Sci. Rep.">
        <title>The genome of the diatom Chaetoceros tenuissimus carries an ancient integrated fragment of an extant virus.</title>
        <authorList>
            <person name="Hongo Y."/>
            <person name="Kimura K."/>
            <person name="Takaki Y."/>
            <person name="Yoshida Y."/>
            <person name="Baba S."/>
            <person name="Kobayashi G."/>
            <person name="Nagasaki K."/>
            <person name="Hano T."/>
            <person name="Tomaru Y."/>
        </authorList>
    </citation>
    <scope>NUCLEOTIDE SEQUENCE [LARGE SCALE GENOMIC DNA]</scope>
    <source>
        <strain evidence="3 4">NIES-3715</strain>
    </source>
</reference>
<dbReference type="Pfam" id="PF00069">
    <property type="entry name" value="Pkinase"/>
    <property type="match status" value="1"/>
</dbReference>
<evidence type="ECO:0000313" key="3">
    <source>
        <dbReference type="EMBL" id="GFH50344.1"/>
    </source>
</evidence>
<dbReference type="EMBL" id="BLLK01000038">
    <property type="protein sequence ID" value="GFH50344.1"/>
    <property type="molecule type" value="Genomic_DNA"/>
</dbReference>
<name>A0AAD3H568_9STRA</name>
<comment type="caution">
    <text evidence="3">The sequence shown here is derived from an EMBL/GenBank/DDBJ whole genome shotgun (WGS) entry which is preliminary data.</text>
</comment>
<dbReference type="InterPro" id="IPR000719">
    <property type="entry name" value="Prot_kinase_dom"/>
</dbReference>